<gene>
    <name evidence="9" type="ORF">SPRG_17769</name>
</gene>
<dbReference type="OrthoDB" id="68481at2759"/>
<dbReference type="EMBL" id="KK583953">
    <property type="protein sequence ID" value="KDO16739.1"/>
    <property type="molecule type" value="Genomic_DNA"/>
</dbReference>
<keyword evidence="5 8" id="KW-1133">Transmembrane helix</keyword>
<dbReference type="RefSeq" id="XP_012212552.1">
    <property type="nucleotide sequence ID" value="XM_012357162.1"/>
</dbReference>
<dbReference type="GO" id="GO:0016020">
    <property type="term" value="C:membrane"/>
    <property type="evidence" value="ECO:0007669"/>
    <property type="project" value="UniProtKB-SubCell"/>
</dbReference>
<dbReference type="STRING" id="695850.A0A067BEF8"/>
<evidence type="ECO:0000256" key="7">
    <source>
        <dbReference type="ARBA" id="ARBA00023265"/>
    </source>
</evidence>
<evidence type="ECO:0000256" key="2">
    <source>
        <dbReference type="ARBA" id="ARBA00006574"/>
    </source>
</evidence>
<evidence type="ECO:0000256" key="5">
    <source>
        <dbReference type="ARBA" id="ARBA00022989"/>
    </source>
</evidence>
<reference evidence="9 10" key="1">
    <citation type="journal article" date="2013" name="PLoS Genet.">
        <title>Distinctive expansion of potential virulence genes in the genome of the oomycete fish pathogen Saprolegnia parasitica.</title>
        <authorList>
            <person name="Jiang R.H."/>
            <person name="de Bruijn I."/>
            <person name="Haas B.J."/>
            <person name="Belmonte R."/>
            <person name="Lobach L."/>
            <person name="Christie J."/>
            <person name="van den Ackerveken G."/>
            <person name="Bottin A."/>
            <person name="Bulone V."/>
            <person name="Diaz-Moreno S.M."/>
            <person name="Dumas B."/>
            <person name="Fan L."/>
            <person name="Gaulin E."/>
            <person name="Govers F."/>
            <person name="Grenville-Briggs L.J."/>
            <person name="Horner N.R."/>
            <person name="Levin J.Z."/>
            <person name="Mammella M."/>
            <person name="Meijer H.J."/>
            <person name="Morris P."/>
            <person name="Nusbaum C."/>
            <person name="Oome S."/>
            <person name="Phillips A.J."/>
            <person name="van Rooyen D."/>
            <person name="Rzeszutek E."/>
            <person name="Saraiva M."/>
            <person name="Secombes C.J."/>
            <person name="Seidl M.F."/>
            <person name="Snel B."/>
            <person name="Stassen J.H."/>
            <person name="Sykes S."/>
            <person name="Tripathy S."/>
            <person name="van den Berg H."/>
            <person name="Vega-Arreguin J.C."/>
            <person name="Wawra S."/>
            <person name="Young S.K."/>
            <person name="Zeng Q."/>
            <person name="Dieguez-Uribeondo J."/>
            <person name="Russ C."/>
            <person name="Tyler B.M."/>
            <person name="van West P."/>
        </authorList>
    </citation>
    <scope>NUCLEOTIDE SEQUENCE [LARGE SCALE GENOMIC DNA]</scope>
    <source>
        <strain evidence="9 10">CBS 223.65</strain>
    </source>
</reference>
<dbReference type="Proteomes" id="UP000030745">
    <property type="component" value="Unassembled WGS sequence"/>
</dbReference>
<dbReference type="Pfam" id="PF03094">
    <property type="entry name" value="Mlo"/>
    <property type="match status" value="1"/>
</dbReference>
<dbReference type="GO" id="GO:0006952">
    <property type="term" value="P:defense response"/>
    <property type="evidence" value="ECO:0007669"/>
    <property type="project" value="UniProtKB-KW"/>
</dbReference>
<feature type="transmembrane region" description="Helical" evidence="8">
    <location>
        <begin position="20"/>
        <end position="40"/>
    </location>
</feature>
<comment type="similarity">
    <text evidence="2">Belongs to the MLO family.</text>
</comment>
<keyword evidence="3 8" id="KW-0812">Transmembrane</keyword>
<dbReference type="InterPro" id="IPR004326">
    <property type="entry name" value="Mlo"/>
</dbReference>
<dbReference type="KEGG" id="spar:SPRG_17769"/>
<protein>
    <submittedName>
        <fullName evidence="9">Uncharacterized protein</fullName>
    </submittedName>
</protein>
<evidence type="ECO:0000313" key="9">
    <source>
        <dbReference type="EMBL" id="KDO16739.1"/>
    </source>
</evidence>
<keyword evidence="4" id="KW-0611">Plant defense</keyword>
<keyword evidence="7" id="KW-0568">Pathogenesis-related protein</keyword>
<sequence>MTDDRVLAAPTATLETSDVLLYVACLVVFVIVLDAFLHSLEHAFKRHRKYAEMLHKTTQELMIVGLIYLMVKFCLY</sequence>
<keyword evidence="10" id="KW-1185">Reference proteome</keyword>
<evidence type="ECO:0000313" key="10">
    <source>
        <dbReference type="Proteomes" id="UP000030745"/>
    </source>
</evidence>
<keyword evidence="6 8" id="KW-0472">Membrane</keyword>
<evidence type="ECO:0000256" key="4">
    <source>
        <dbReference type="ARBA" id="ARBA00022821"/>
    </source>
</evidence>
<dbReference type="VEuPathDB" id="FungiDB:SPRG_17769"/>
<proteinExistence type="inferred from homology"/>
<evidence type="ECO:0000256" key="8">
    <source>
        <dbReference type="SAM" id="Phobius"/>
    </source>
</evidence>
<dbReference type="AlphaFoldDB" id="A0A067BEF8"/>
<name>A0A067BEF8_SAPPC</name>
<evidence type="ECO:0000256" key="6">
    <source>
        <dbReference type="ARBA" id="ARBA00023136"/>
    </source>
</evidence>
<evidence type="ECO:0000256" key="1">
    <source>
        <dbReference type="ARBA" id="ARBA00004141"/>
    </source>
</evidence>
<dbReference type="GeneID" id="24139299"/>
<organism evidence="9 10">
    <name type="scientific">Saprolegnia parasitica (strain CBS 223.65)</name>
    <dbReference type="NCBI Taxonomy" id="695850"/>
    <lineage>
        <taxon>Eukaryota</taxon>
        <taxon>Sar</taxon>
        <taxon>Stramenopiles</taxon>
        <taxon>Oomycota</taxon>
        <taxon>Saprolegniomycetes</taxon>
        <taxon>Saprolegniales</taxon>
        <taxon>Saprolegniaceae</taxon>
        <taxon>Saprolegnia</taxon>
    </lineage>
</organism>
<comment type="subcellular location">
    <subcellularLocation>
        <location evidence="1">Membrane</location>
        <topology evidence="1">Multi-pass membrane protein</topology>
    </subcellularLocation>
</comment>
<feature type="non-terminal residue" evidence="9">
    <location>
        <position position="76"/>
    </location>
</feature>
<evidence type="ECO:0000256" key="3">
    <source>
        <dbReference type="ARBA" id="ARBA00022692"/>
    </source>
</evidence>
<accession>A0A067BEF8</accession>